<dbReference type="STRING" id="1720063.SAMN05216217_11152"/>
<dbReference type="GO" id="GO:0032506">
    <property type="term" value="P:cytokinetic process"/>
    <property type="evidence" value="ECO:0007669"/>
    <property type="project" value="TreeGrafter"/>
</dbReference>
<dbReference type="RefSeq" id="WP_093476695.1">
    <property type="nucleotide sequence ID" value="NZ_FOUI01000011.1"/>
</dbReference>
<evidence type="ECO:0000313" key="3">
    <source>
        <dbReference type="Proteomes" id="UP000243629"/>
    </source>
</evidence>
<dbReference type="Pfam" id="PF05036">
    <property type="entry name" value="SPOR"/>
    <property type="match status" value="1"/>
</dbReference>
<dbReference type="PANTHER" id="PTHR38687:SF1">
    <property type="entry name" value="CELL DIVISION PROTEIN DEDD"/>
    <property type="match status" value="1"/>
</dbReference>
<keyword evidence="3" id="KW-1185">Reference proteome</keyword>
<evidence type="ECO:0000313" key="2">
    <source>
        <dbReference type="EMBL" id="SFM67465.1"/>
    </source>
</evidence>
<dbReference type="Gene3D" id="3.30.70.1070">
    <property type="entry name" value="Sporulation related repeat"/>
    <property type="match status" value="1"/>
</dbReference>
<dbReference type="InterPro" id="IPR052521">
    <property type="entry name" value="Cell_div_SPOR-domain"/>
</dbReference>
<name>A0A1I4SST7_9GAMM</name>
<gene>
    <name evidence="2" type="ORF">SAMN05216217_11152</name>
</gene>
<dbReference type="GO" id="GO:0032153">
    <property type="term" value="C:cell division site"/>
    <property type="evidence" value="ECO:0007669"/>
    <property type="project" value="TreeGrafter"/>
</dbReference>
<protein>
    <submittedName>
        <fullName evidence="2">DedD protein</fullName>
    </submittedName>
</protein>
<dbReference type="PROSITE" id="PS51724">
    <property type="entry name" value="SPOR"/>
    <property type="match status" value="1"/>
</dbReference>
<sequence length="196" mass="20658">MDQGLKQRITGALVLVAAAVIFLPMLLSGQDETVTVEVDVPEPSVIQTQPIQAVVPLEMPEPDPVPELDVPPLPSEITPAAEPPPVQVTPQPVIAEPVPAPVVAPVTASAPEGDWVIQLVSLSDAGKAAELAARLGGEGYNAYTRAVVVNGNRLVRVYAGPVLDRTAAARLRDELERRHGLKGLVVAFDDSSRPQP</sequence>
<feature type="domain" description="SPOR" evidence="1">
    <location>
        <begin position="109"/>
        <end position="188"/>
    </location>
</feature>
<dbReference type="InterPro" id="IPR007730">
    <property type="entry name" value="SPOR-like_dom"/>
</dbReference>
<accession>A0A1I4SST7</accession>
<evidence type="ECO:0000259" key="1">
    <source>
        <dbReference type="PROSITE" id="PS51724"/>
    </source>
</evidence>
<organism evidence="2 3">
    <name type="scientific">Halopseudomonas yangmingensis</name>
    <dbReference type="NCBI Taxonomy" id="1720063"/>
    <lineage>
        <taxon>Bacteria</taxon>
        <taxon>Pseudomonadati</taxon>
        <taxon>Pseudomonadota</taxon>
        <taxon>Gammaproteobacteria</taxon>
        <taxon>Pseudomonadales</taxon>
        <taxon>Pseudomonadaceae</taxon>
        <taxon>Halopseudomonas</taxon>
    </lineage>
</organism>
<proteinExistence type="predicted"/>
<reference evidence="3" key="1">
    <citation type="submission" date="2016-10" db="EMBL/GenBank/DDBJ databases">
        <authorList>
            <person name="Varghese N."/>
            <person name="Submissions S."/>
        </authorList>
    </citation>
    <scope>NUCLEOTIDE SEQUENCE [LARGE SCALE GENOMIC DNA]</scope>
    <source>
        <strain evidence="3">DSM 24213</strain>
    </source>
</reference>
<dbReference type="EMBL" id="FOUI01000011">
    <property type="protein sequence ID" value="SFM67465.1"/>
    <property type="molecule type" value="Genomic_DNA"/>
</dbReference>
<dbReference type="InterPro" id="IPR036680">
    <property type="entry name" value="SPOR-like_sf"/>
</dbReference>
<dbReference type="SUPFAM" id="SSF110997">
    <property type="entry name" value="Sporulation related repeat"/>
    <property type="match status" value="1"/>
</dbReference>
<dbReference type="AlphaFoldDB" id="A0A1I4SST7"/>
<dbReference type="PANTHER" id="PTHR38687">
    <property type="entry name" value="CELL DIVISION PROTEIN DEDD-RELATED"/>
    <property type="match status" value="1"/>
</dbReference>
<dbReference type="GO" id="GO:0042834">
    <property type="term" value="F:peptidoglycan binding"/>
    <property type="evidence" value="ECO:0007669"/>
    <property type="project" value="InterPro"/>
</dbReference>
<dbReference type="GO" id="GO:0030428">
    <property type="term" value="C:cell septum"/>
    <property type="evidence" value="ECO:0007669"/>
    <property type="project" value="TreeGrafter"/>
</dbReference>
<dbReference type="Proteomes" id="UP000243629">
    <property type="component" value="Unassembled WGS sequence"/>
</dbReference>